<dbReference type="Gene3D" id="3.90.226.10">
    <property type="entry name" value="2-enoyl-CoA Hydratase, Chain A, domain 1"/>
    <property type="match status" value="1"/>
</dbReference>
<feature type="domain" description="Tail specific protease" evidence="2">
    <location>
        <begin position="253"/>
        <end position="462"/>
    </location>
</feature>
<dbReference type="InterPro" id="IPR005151">
    <property type="entry name" value="Tail-specific_protease"/>
</dbReference>
<evidence type="ECO:0000313" key="3">
    <source>
        <dbReference type="EMBL" id="QTE24217.1"/>
    </source>
</evidence>
<name>A0A975CS14_9FLAO</name>
<dbReference type="InterPro" id="IPR029045">
    <property type="entry name" value="ClpP/crotonase-like_dom_sf"/>
</dbReference>
<feature type="chain" id="PRO_5038021129" evidence="1">
    <location>
        <begin position="22"/>
        <end position="482"/>
    </location>
</feature>
<keyword evidence="1" id="KW-0732">Signal</keyword>
<dbReference type="GO" id="GO:0030288">
    <property type="term" value="C:outer membrane-bounded periplasmic space"/>
    <property type="evidence" value="ECO:0007669"/>
    <property type="project" value="TreeGrafter"/>
</dbReference>
<reference evidence="3 4" key="1">
    <citation type="submission" date="2021-03" db="EMBL/GenBank/DDBJ databases">
        <title>Complete genome of Polaribacter_sp.SM13.</title>
        <authorList>
            <person name="Jeong S.W."/>
            <person name="Bae J.W."/>
        </authorList>
    </citation>
    <scope>NUCLEOTIDE SEQUENCE [LARGE SCALE GENOMIC DNA]</scope>
    <source>
        <strain evidence="3 4">SM13</strain>
    </source>
</reference>
<accession>A0A975CS14</accession>
<dbReference type="GO" id="GO:0008236">
    <property type="term" value="F:serine-type peptidase activity"/>
    <property type="evidence" value="ECO:0007669"/>
    <property type="project" value="InterPro"/>
</dbReference>
<dbReference type="PANTHER" id="PTHR32060:SF30">
    <property type="entry name" value="CARBOXY-TERMINAL PROCESSING PROTEASE CTPA"/>
    <property type="match status" value="1"/>
</dbReference>
<organism evidence="3 4">
    <name type="scientific">Polaribacter cellanae</name>
    <dbReference type="NCBI Taxonomy" id="2818493"/>
    <lineage>
        <taxon>Bacteria</taxon>
        <taxon>Pseudomonadati</taxon>
        <taxon>Bacteroidota</taxon>
        <taxon>Flavobacteriia</taxon>
        <taxon>Flavobacteriales</taxon>
        <taxon>Flavobacteriaceae</taxon>
    </lineage>
</organism>
<feature type="signal peptide" evidence="1">
    <location>
        <begin position="1"/>
        <end position="21"/>
    </location>
</feature>
<protein>
    <submittedName>
        <fullName evidence="3">Peptidase S41</fullName>
    </submittedName>
</protein>
<keyword evidence="4" id="KW-1185">Reference proteome</keyword>
<gene>
    <name evidence="3" type="ORF">J3359_08130</name>
</gene>
<dbReference type="GO" id="GO:0004175">
    <property type="term" value="F:endopeptidase activity"/>
    <property type="evidence" value="ECO:0007669"/>
    <property type="project" value="TreeGrafter"/>
</dbReference>
<sequence>MKSLKLTFLVLLLPLVGFSQNCNCTDNFNWLKETFEQNDAGFNYILKQKGKEAYQRHNEIFEKKAKDIKDYEKCAQTLYQWLTFFRSGHIAIVRNKNIPTKKGKSNEQIAEQFKNWETFSIDYKKFKKYIDSKTTIGFEGIWTTDSYKIGVKKQENEYIGFIIDADGVYWKKGQVKFKIKEQRKSFTSTYFMKDHSAKEIENVALWGNNYLKIGDITLKRFNSTFKNDKEVERYFNVINVNKPFFKELSNSTNYIRIPSFSYQSKKAIDSIIDLNTDLIISKKNLIIDLRNNGGGSDESFQEILKFLYTNPIRTIGVKRLSTPLNNSGIENFAKNNDLTTAEKKWVNNALKKLKATPTGKFVNLENKSVDTLTFDTIYKYPQNIAILINQNNYSSTEQFLLAAKQSEKVKLFGTTTGGALDISNFYYVTSPCGDYKTAICTSKSMRIPEMTIDDKGIQPDYYIDQSIPKYKWIDFTEKIIEK</sequence>
<dbReference type="KEGG" id="pcea:J3359_08130"/>
<dbReference type="EMBL" id="CP071869">
    <property type="protein sequence ID" value="QTE24217.1"/>
    <property type="molecule type" value="Genomic_DNA"/>
</dbReference>
<evidence type="ECO:0000259" key="2">
    <source>
        <dbReference type="Pfam" id="PF03572"/>
    </source>
</evidence>
<dbReference type="GO" id="GO:0006508">
    <property type="term" value="P:proteolysis"/>
    <property type="evidence" value="ECO:0007669"/>
    <property type="project" value="InterPro"/>
</dbReference>
<dbReference type="AlphaFoldDB" id="A0A975CS14"/>
<dbReference type="GO" id="GO:0007165">
    <property type="term" value="P:signal transduction"/>
    <property type="evidence" value="ECO:0007669"/>
    <property type="project" value="TreeGrafter"/>
</dbReference>
<evidence type="ECO:0000256" key="1">
    <source>
        <dbReference type="SAM" id="SignalP"/>
    </source>
</evidence>
<proteinExistence type="predicted"/>
<dbReference type="RefSeq" id="WP_208080197.1">
    <property type="nucleotide sequence ID" value="NZ_CP071869.1"/>
</dbReference>
<dbReference type="SUPFAM" id="SSF52096">
    <property type="entry name" value="ClpP/crotonase"/>
    <property type="match status" value="1"/>
</dbReference>
<evidence type="ECO:0000313" key="4">
    <source>
        <dbReference type="Proteomes" id="UP000663920"/>
    </source>
</evidence>
<dbReference type="Pfam" id="PF03572">
    <property type="entry name" value="Peptidase_S41"/>
    <property type="match status" value="1"/>
</dbReference>
<dbReference type="Proteomes" id="UP000663920">
    <property type="component" value="Chromosome"/>
</dbReference>
<dbReference type="PANTHER" id="PTHR32060">
    <property type="entry name" value="TAIL-SPECIFIC PROTEASE"/>
    <property type="match status" value="1"/>
</dbReference>